<accession>A0A0E4C810</accession>
<keyword evidence="4" id="KW-1185">Reference proteome</keyword>
<evidence type="ECO:0000256" key="2">
    <source>
        <dbReference type="SAM" id="SignalP"/>
    </source>
</evidence>
<feature type="compositionally biased region" description="Polar residues" evidence="1">
    <location>
        <begin position="45"/>
        <end position="63"/>
    </location>
</feature>
<protein>
    <submittedName>
        <fullName evidence="3">Bacterial fibrinogen-binding adhesin, fibrogen-binding domain 1</fullName>
    </submittedName>
</protein>
<feature type="signal peptide" evidence="2">
    <location>
        <begin position="1"/>
        <end position="29"/>
    </location>
</feature>
<evidence type="ECO:0000313" key="3">
    <source>
        <dbReference type="EMBL" id="CFX17844.1"/>
    </source>
</evidence>
<dbReference type="EMBL" id="CGIH01000009">
    <property type="protein sequence ID" value="CFX17844.1"/>
    <property type="molecule type" value="Genomic_DNA"/>
</dbReference>
<proteinExistence type="predicted"/>
<dbReference type="STRING" id="690567.727"/>
<name>A0A0E4C810_9FIRM</name>
<sequence>MIMKYKPRWHCKTFAILLTLAMLFSIPIATEQAYGTEGSQLTGSVDLGDTSSGTITESNSDVSSGAPKDASLEASQGIDSDTPIQQRSTGEPVLLEATAKAYATAGYAYISIDLFGTTFTNEATNKEKWSLGGSSGLSINSISKTDSNALLQLSDNVEKGDTITVSAEAAALTDGSTLSDVSVTIHIPIAAVGTATATAGGKAIAVNLTQGGFADSSDKGNWTLDGTSAGGNSIATVAYQDVSNVTITLTNPIGTSDNYTLQANQSAFVNIMTKPFATPLDVTISGGATTPTFTEGYPQAGAMQSAGSRQVGVTISAQEAAYYDFVLLPDGATAPSPEQVRDGQDAYG</sequence>
<evidence type="ECO:0000313" key="4">
    <source>
        <dbReference type="Proteomes" id="UP000045545"/>
    </source>
</evidence>
<gene>
    <name evidence="3" type="ORF">727</name>
</gene>
<feature type="region of interest" description="Disordered" evidence="1">
    <location>
        <begin position="45"/>
        <end position="90"/>
    </location>
</feature>
<organism evidence="3 4">
    <name type="scientific">Syntrophomonas zehnderi OL-4</name>
    <dbReference type="NCBI Taxonomy" id="690567"/>
    <lineage>
        <taxon>Bacteria</taxon>
        <taxon>Bacillati</taxon>
        <taxon>Bacillota</taxon>
        <taxon>Clostridia</taxon>
        <taxon>Eubacteriales</taxon>
        <taxon>Syntrophomonadaceae</taxon>
        <taxon>Syntrophomonas</taxon>
    </lineage>
</organism>
<keyword evidence="2" id="KW-0732">Signal</keyword>
<dbReference type="AlphaFoldDB" id="A0A0E4C810"/>
<feature type="chain" id="PRO_5038893793" evidence="2">
    <location>
        <begin position="30"/>
        <end position="348"/>
    </location>
</feature>
<reference evidence="3 4" key="1">
    <citation type="submission" date="2015-03" db="EMBL/GenBank/DDBJ databases">
        <authorList>
            <person name="Murphy D."/>
        </authorList>
    </citation>
    <scope>NUCLEOTIDE SEQUENCE [LARGE SCALE GENOMIC DNA]</scope>
    <source>
        <strain evidence="3 4">OL-4</strain>
    </source>
</reference>
<feature type="compositionally biased region" description="Polar residues" evidence="1">
    <location>
        <begin position="73"/>
        <end position="89"/>
    </location>
</feature>
<evidence type="ECO:0000256" key="1">
    <source>
        <dbReference type="SAM" id="MobiDB-lite"/>
    </source>
</evidence>
<dbReference type="Proteomes" id="UP000045545">
    <property type="component" value="Unassembled WGS sequence"/>
</dbReference>